<dbReference type="AlphaFoldDB" id="A0A2Y9C6I5"/>
<dbReference type="SUPFAM" id="SSF55073">
    <property type="entry name" value="Nucleotide cyclase"/>
    <property type="match status" value="1"/>
</dbReference>
<dbReference type="GO" id="GO:0071111">
    <property type="term" value="F:cyclic-guanylate-specific phosphodiesterase activity"/>
    <property type="evidence" value="ECO:0007669"/>
    <property type="project" value="InterPro"/>
</dbReference>
<dbReference type="Proteomes" id="UP000245845">
    <property type="component" value="Unassembled WGS sequence"/>
</dbReference>
<dbReference type="InterPro" id="IPR035919">
    <property type="entry name" value="EAL_sf"/>
</dbReference>
<dbReference type="CDD" id="cd01948">
    <property type="entry name" value="EAL"/>
    <property type="match status" value="1"/>
</dbReference>
<feature type="domain" description="GGDEF" evidence="3">
    <location>
        <begin position="247"/>
        <end position="378"/>
    </location>
</feature>
<evidence type="ECO:0000256" key="1">
    <source>
        <dbReference type="SAM" id="Phobius"/>
    </source>
</evidence>
<dbReference type="Gene3D" id="3.20.20.450">
    <property type="entry name" value="EAL domain"/>
    <property type="match status" value="1"/>
</dbReference>
<evidence type="ECO:0000313" key="4">
    <source>
        <dbReference type="EMBL" id="PWJ22754.1"/>
    </source>
</evidence>
<keyword evidence="1" id="KW-0472">Membrane</keyword>
<dbReference type="InterPro" id="IPR000160">
    <property type="entry name" value="GGDEF_dom"/>
</dbReference>
<feature type="transmembrane region" description="Helical" evidence="1">
    <location>
        <begin position="172"/>
        <end position="190"/>
    </location>
</feature>
<keyword evidence="1" id="KW-1133">Transmembrane helix</keyword>
<accession>A0A2Y9C6I5</accession>
<dbReference type="SUPFAM" id="SSF141868">
    <property type="entry name" value="EAL domain-like"/>
    <property type="match status" value="1"/>
</dbReference>
<dbReference type="Gene3D" id="3.30.70.270">
    <property type="match status" value="1"/>
</dbReference>
<evidence type="ECO:0000259" key="2">
    <source>
        <dbReference type="PROSITE" id="PS50883"/>
    </source>
</evidence>
<dbReference type="PROSITE" id="PS50883">
    <property type="entry name" value="EAL"/>
    <property type="match status" value="1"/>
</dbReference>
<keyword evidence="5" id="KW-1185">Reference proteome</keyword>
<feature type="transmembrane region" description="Helical" evidence="1">
    <location>
        <begin position="141"/>
        <end position="160"/>
    </location>
</feature>
<dbReference type="OrthoDB" id="9805474at2"/>
<dbReference type="Pfam" id="PF00563">
    <property type="entry name" value="EAL"/>
    <property type="match status" value="1"/>
</dbReference>
<dbReference type="PANTHER" id="PTHR33121:SF70">
    <property type="entry name" value="SIGNALING PROTEIN YKOW"/>
    <property type="match status" value="1"/>
</dbReference>
<dbReference type="NCBIfam" id="TIGR00254">
    <property type="entry name" value="GGDEF"/>
    <property type="match status" value="1"/>
</dbReference>
<evidence type="ECO:0000313" key="5">
    <source>
        <dbReference type="Proteomes" id="UP000245845"/>
    </source>
</evidence>
<dbReference type="PROSITE" id="PS50887">
    <property type="entry name" value="GGDEF"/>
    <property type="match status" value="1"/>
</dbReference>
<comment type="caution">
    <text evidence="4">The sequence shown here is derived from an EMBL/GenBank/DDBJ whole genome shotgun (WGS) entry which is preliminary data.</text>
</comment>
<proteinExistence type="predicted"/>
<feature type="transmembrane region" description="Helical" evidence="1">
    <location>
        <begin position="35"/>
        <end position="60"/>
    </location>
</feature>
<dbReference type="Pfam" id="PF00990">
    <property type="entry name" value="GGDEF"/>
    <property type="match status" value="1"/>
</dbReference>
<dbReference type="InterPro" id="IPR029787">
    <property type="entry name" value="Nucleotide_cyclase"/>
</dbReference>
<dbReference type="InterPro" id="IPR050706">
    <property type="entry name" value="Cyclic-di-GMP_PDE-like"/>
</dbReference>
<gene>
    <name evidence="4" type="ORF">A8806_11794</name>
</gene>
<sequence>MRWNIAAESISLVMLGIIWVYARKGSHLPTLKNKIFQWCLLVTFSAILTNILSTIMIYQYEYIPIWLTWIVTSVYFVLTPLMGLTYFLYTVSVIYTDMDQAKKVIGIGLIPGAGYTLLILVNPFTRNIFDINSQNGYSRGSWVFTTYLVFYIYCLASIVVTVCNRKKIEAEIYGILAAFPVLAVLVIFVQQLYPDVILSGSAATCALLIIYLHLQNKQISLDYLTNIPNRQELLNMIGLTIKKAPDKEFYLLVVSLRDFRQINNTCGQQKGDVFLKEVSQFLCRTGPAGNVYRFSGDEFALLFLQPDKDELTQCISRIQERMSGPWQVDEYRFVLPAVMGIFYHTGDEDTLEKIINSVECAVARAKEGKHGQVCYCDRAMLEKMERKRRIIQILKQQLTEPDFEMYYQPIYSVKSGEFLYAESLMRIPKSPIGPIYPSEFIPIAEETGLIVDITYIMLDKVCKFINRLIETGIEVGAVHVNFSGIQFSRPDLADRVLEIVQKNGTPMPALEIEFTESTLAESTQVVTDFAVQMLERGIKMGLDDFGTGYSNIATVIHIPFGTVKLDKSLVYAAMNSEKSALAIRNLTRTFKALGMKVIAEGVENEEQKNMVVEFGADQIQGFYYAKPMPEDETVEFMLQKAGERNTYRSNSF</sequence>
<protein>
    <submittedName>
        <fullName evidence="4">Diguanylate cyclase (GGDEF)-like protein</fullName>
    </submittedName>
</protein>
<feature type="domain" description="EAL" evidence="2">
    <location>
        <begin position="387"/>
        <end position="641"/>
    </location>
</feature>
<name>A0A2Y9C6I5_9FIRM</name>
<organism evidence="4 5">
    <name type="scientific">Faecalicatena orotica</name>
    <dbReference type="NCBI Taxonomy" id="1544"/>
    <lineage>
        <taxon>Bacteria</taxon>
        <taxon>Bacillati</taxon>
        <taxon>Bacillota</taxon>
        <taxon>Clostridia</taxon>
        <taxon>Lachnospirales</taxon>
        <taxon>Lachnospiraceae</taxon>
        <taxon>Faecalicatena</taxon>
    </lineage>
</organism>
<reference evidence="4 5" key="1">
    <citation type="submission" date="2018-05" db="EMBL/GenBank/DDBJ databases">
        <title>The Hungate 1000. A catalogue of reference genomes from the rumen microbiome.</title>
        <authorList>
            <person name="Kelly W."/>
        </authorList>
    </citation>
    <scope>NUCLEOTIDE SEQUENCE [LARGE SCALE GENOMIC DNA]</scope>
    <source>
        <strain evidence="4 5">NLAE-zl-C242</strain>
    </source>
</reference>
<dbReference type="RefSeq" id="WP_109733435.1">
    <property type="nucleotide sequence ID" value="NZ_BAAACK010000014.1"/>
</dbReference>
<dbReference type="InterPro" id="IPR001633">
    <property type="entry name" value="EAL_dom"/>
</dbReference>
<evidence type="ECO:0000259" key="3">
    <source>
        <dbReference type="PROSITE" id="PS50887"/>
    </source>
</evidence>
<feature type="transmembrane region" description="Helical" evidence="1">
    <location>
        <begin position="66"/>
        <end position="89"/>
    </location>
</feature>
<keyword evidence="1" id="KW-0812">Transmembrane</keyword>
<dbReference type="PANTHER" id="PTHR33121">
    <property type="entry name" value="CYCLIC DI-GMP PHOSPHODIESTERASE PDEF"/>
    <property type="match status" value="1"/>
</dbReference>
<feature type="transmembrane region" description="Helical" evidence="1">
    <location>
        <begin position="6"/>
        <end position="23"/>
    </location>
</feature>
<dbReference type="SMART" id="SM00052">
    <property type="entry name" value="EAL"/>
    <property type="match status" value="1"/>
</dbReference>
<dbReference type="SMART" id="SM00267">
    <property type="entry name" value="GGDEF"/>
    <property type="match status" value="1"/>
</dbReference>
<dbReference type="CDD" id="cd01949">
    <property type="entry name" value="GGDEF"/>
    <property type="match status" value="1"/>
</dbReference>
<dbReference type="EMBL" id="QGDL01000017">
    <property type="protein sequence ID" value="PWJ22754.1"/>
    <property type="molecule type" value="Genomic_DNA"/>
</dbReference>
<feature type="transmembrane region" description="Helical" evidence="1">
    <location>
        <begin position="101"/>
        <end position="121"/>
    </location>
</feature>
<dbReference type="InterPro" id="IPR043128">
    <property type="entry name" value="Rev_trsase/Diguanyl_cyclase"/>
</dbReference>